<comment type="similarity">
    <text evidence="1">Belongs to the glycosyltransferase 2 family.</text>
</comment>
<evidence type="ECO:0000313" key="5">
    <source>
        <dbReference type="EMBL" id="GLC87315.1"/>
    </source>
</evidence>
<dbReference type="Gene3D" id="3.90.550.10">
    <property type="entry name" value="Spore Coat Polysaccharide Biosynthesis Protein SpsA, Chain A"/>
    <property type="match status" value="1"/>
</dbReference>
<evidence type="ECO:0000259" key="4">
    <source>
        <dbReference type="Pfam" id="PF00535"/>
    </source>
</evidence>
<dbReference type="InterPro" id="IPR001173">
    <property type="entry name" value="Glyco_trans_2-like"/>
</dbReference>
<dbReference type="SUPFAM" id="SSF53448">
    <property type="entry name" value="Nucleotide-diphospho-sugar transferases"/>
    <property type="match status" value="1"/>
</dbReference>
<protein>
    <submittedName>
        <fullName evidence="5">Glycosyl transferase</fullName>
    </submittedName>
</protein>
<proteinExistence type="inferred from homology"/>
<evidence type="ECO:0000256" key="1">
    <source>
        <dbReference type="ARBA" id="ARBA00006739"/>
    </source>
</evidence>
<keyword evidence="3 5" id="KW-0808">Transferase</keyword>
<dbReference type="CDD" id="cd00761">
    <property type="entry name" value="Glyco_tranf_GTA_type"/>
    <property type="match status" value="1"/>
</dbReference>
<evidence type="ECO:0000313" key="6">
    <source>
        <dbReference type="Proteomes" id="UP001065593"/>
    </source>
</evidence>
<gene>
    <name evidence="5" type="ORF">LYSBPC_04420</name>
</gene>
<dbReference type="RefSeq" id="WP_264987045.1">
    <property type="nucleotide sequence ID" value="NZ_BRZA01000001.1"/>
</dbReference>
<dbReference type="PANTHER" id="PTHR22916:SF51">
    <property type="entry name" value="GLYCOSYLTRANSFERASE EPSH-RELATED"/>
    <property type="match status" value="1"/>
</dbReference>
<sequence length="323" mass="37443">MASDILVSVILPVYNAALYLEKCLTSICQQTLQQIEILVINDGSTDDSFTIVQQFAQADPRIHVLNQQNSGVSKARNVGLEQATGHYVTFVDADDWLERTMLEELYTACQTTGLAIAKCDLYWQEIAHCRKLHYTSQVYQLYSAMECLTLLFTEKGEKHFGFVSCKLYQKSFLDEHTLRFDEEMCFAEDALFMMNVLIHSQAVCYVPKQLYYYNVANQCSLTRGQIVHLQEKYNLLYQKMAMALQKTTVTKKVRNHFLYYQLEGLLVILHQSTKIKEDMHLFLKSYPDVLKVKGLSGKRAVFVWLLKMKCWRFAVWLIALNRS</sequence>
<dbReference type="Pfam" id="PF00535">
    <property type="entry name" value="Glycos_transf_2"/>
    <property type="match status" value="1"/>
</dbReference>
<name>A0ABQ5NFZ8_9BACI</name>
<comment type="caution">
    <text evidence="5">The sequence shown here is derived from an EMBL/GenBank/DDBJ whole genome shotgun (WGS) entry which is preliminary data.</text>
</comment>
<feature type="domain" description="Glycosyltransferase 2-like" evidence="4">
    <location>
        <begin position="8"/>
        <end position="175"/>
    </location>
</feature>
<organism evidence="5 6">
    <name type="scientific">Lysinibacillus piscis</name>
    <dbReference type="NCBI Taxonomy" id="2518931"/>
    <lineage>
        <taxon>Bacteria</taxon>
        <taxon>Bacillati</taxon>
        <taxon>Bacillota</taxon>
        <taxon>Bacilli</taxon>
        <taxon>Bacillales</taxon>
        <taxon>Bacillaceae</taxon>
        <taxon>Lysinibacillus</taxon>
    </lineage>
</organism>
<evidence type="ECO:0000256" key="2">
    <source>
        <dbReference type="ARBA" id="ARBA00022676"/>
    </source>
</evidence>
<dbReference type="GO" id="GO:0016740">
    <property type="term" value="F:transferase activity"/>
    <property type="evidence" value="ECO:0007669"/>
    <property type="project" value="UniProtKB-KW"/>
</dbReference>
<dbReference type="Proteomes" id="UP001065593">
    <property type="component" value="Unassembled WGS sequence"/>
</dbReference>
<evidence type="ECO:0000256" key="3">
    <source>
        <dbReference type="ARBA" id="ARBA00022679"/>
    </source>
</evidence>
<keyword evidence="6" id="KW-1185">Reference proteome</keyword>
<accession>A0ABQ5NFZ8</accession>
<reference evidence="5" key="1">
    <citation type="submission" date="2022-08" db="EMBL/GenBank/DDBJ databases">
        <title>Draft genome sequence of Lysinibacillus sp. strain KH24.</title>
        <authorList>
            <person name="Kanbe H."/>
            <person name="Itoh H."/>
        </authorList>
    </citation>
    <scope>NUCLEOTIDE SEQUENCE</scope>
    <source>
        <strain evidence="5">KH24</strain>
    </source>
</reference>
<dbReference type="PANTHER" id="PTHR22916">
    <property type="entry name" value="GLYCOSYLTRANSFERASE"/>
    <property type="match status" value="1"/>
</dbReference>
<keyword evidence="2" id="KW-0328">Glycosyltransferase</keyword>
<dbReference type="InterPro" id="IPR029044">
    <property type="entry name" value="Nucleotide-diphossugar_trans"/>
</dbReference>
<dbReference type="EMBL" id="BRZA01000001">
    <property type="protein sequence ID" value="GLC87315.1"/>
    <property type="molecule type" value="Genomic_DNA"/>
</dbReference>